<feature type="region of interest" description="Disordered" evidence="1">
    <location>
        <begin position="589"/>
        <end position="619"/>
    </location>
</feature>
<evidence type="ECO:0000313" key="5">
    <source>
        <dbReference type="Proteomes" id="UP000620046"/>
    </source>
</evidence>
<proteinExistence type="predicted"/>
<keyword evidence="2" id="KW-1133">Transmembrane helix</keyword>
<gene>
    <name evidence="4" type="ORF">GCM10010981_02640</name>
</gene>
<protein>
    <submittedName>
        <fullName evidence="4">Uncharacterized protein</fullName>
    </submittedName>
</protein>
<feature type="compositionally biased region" description="Pro residues" evidence="1">
    <location>
        <begin position="604"/>
        <end position="618"/>
    </location>
</feature>
<keyword evidence="5" id="KW-1185">Reference proteome</keyword>
<keyword evidence="3" id="KW-0732">Signal</keyword>
<organism evidence="4 5">
    <name type="scientific">Dyella nitratireducens</name>
    <dbReference type="NCBI Taxonomy" id="1849580"/>
    <lineage>
        <taxon>Bacteria</taxon>
        <taxon>Pseudomonadati</taxon>
        <taxon>Pseudomonadota</taxon>
        <taxon>Gammaproteobacteria</taxon>
        <taxon>Lysobacterales</taxon>
        <taxon>Rhodanobacteraceae</taxon>
        <taxon>Dyella</taxon>
    </lineage>
</organism>
<keyword evidence="2" id="KW-0812">Transmembrane</keyword>
<evidence type="ECO:0000313" key="4">
    <source>
        <dbReference type="EMBL" id="GGA18287.1"/>
    </source>
</evidence>
<accession>A0ABQ1FLM4</accession>
<sequence>MRRWKGLLGLLFVVSPLLAQDVPPALRDWQGWVLHDVPQHGCPFLANSLPDADSRQCIWPGRLSIDAGKSGGHFSLDVQVDAPGWVALPGDEHSWPQQVAVNNKAWPVLSRDGQPALRLESGDYTIQGSLPWDTRPARLRVPLSIGLVSLSVDGAAVDRIERNGDQLTLGEAAVAQRQADALSVRVYRHLTDGMPALLDTQLQLNVTGSAREQLLGPALPRGFVATSLDSDVPAQWEPDGRLRLQLRPGQWTVHLAARGMDTLRDVSLAAPADNVWPKQEIWSYSDDPSLRSTRVEGRATDAAQAGVPGDWRELPAYVLDQSDGLAIQQGTRGGEGEAGDQIQLDRQIWLDFDGRGFNVSDHLTGTLLHTQRLDVAAPWQLQRAMQGATPLLITDLGQGRTGVELRSSDLNLQAGLRVADRSGSLPSAGWLAPLENINAVLHLPYGYRLIGAGGVDRSPDSWIAQWSLLDLFVVALMALLAGRLLGWHWAVIAALFLILSQHEAGAPRWTLGVALAFALLMRALPAGRLRQWAQMASMLALALAVVWTLPFAKTQLENALHPQLEGNGAYSALMQRMAAVGYAKQEAKQEMVAREEQAETSAAPAPPPSPEPAAPAPAPALQFAPASAPRQSLNVRILGGSLASSVPAVAVDSHSIIQAGAGEPSWDVGNNYHLSWSGPVTSGQSMRLVIAPAWLVRLLRVLMLGLLVVLLGRLARSFTRPSDASWRIWRLGGTAAACLLLASMPHMARAQAMPSADLLRQLQTRLLEAPKCAPDCAVVAAATMQAKDDQVAIALEVHVGAPIALPLPQADTGLQLLSVAVDGHANAAISKRDDQMLVRLEPGVHKVDVSYRAQPVDSTTLRFALRPQWLVFNGQTWSLDGVDGGRLLGDSVTLNRIRTVAADGKPAPVSQQAFPPYVRITRNIVLGVDWTVVNTVERLAPSDGGFSLELPLLPGEHPLGDGMRVHDGRVGVTFNAGENEASWTSRLDHADVLKITAPSLGDRAEVWQVHVSPIWHVEAQGVPVGDNSDGLSFQPLPNETLQLHISRPKAVDGDSLAFDSVNANVSVGDRATETELNLLARSTRGGEHAMTLPAGTELLGATRDDEQLSLAIKDGKLSLPLLPGRHHYVIRLREPRGIGMHVATPALALGAPSANVALDLKLPEDRWVLWAWGPRVGPAVLYWSQLIVLLVAAWLLGRYAPTPLRFYQWLLLGLGFSAFAWSAYAFVVLWLILLGLRARHEEAIAKLVGARFNLVQSLLAAITVLALITLVSAVPKGLLGLPDMHVAGNGSSAWDLSWFADQAQDVLPQGGVFTVSLWFYKVAMLAWALWLANALIGWLRWGFDAWTKGGYWKKRERKSVAPPHLPDAPPES</sequence>
<feature type="transmembrane region" description="Helical" evidence="2">
    <location>
        <begin position="694"/>
        <end position="715"/>
    </location>
</feature>
<dbReference type="RefSeq" id="WP_188792475.1">
    <property type="nucleotide sequence ID" value="NZ_BMJA01000001.1"/>
</dbReference>
<keyword evidence="2" id="KW-0472">Membrane</keyword>
<evidence type="ECO:0000256" key="3">
    <source>
        <dbReference type="SAM" id="SignalP"/>
    </source>
</evidence>
<feature type="transmembrane region" description="Helical" evidence="2">
    <location>
        <begin position="1206"/>
        <end position="1233"/>
    </location>
</feature>
<comment type="caution">
    <text evidence="4">The sequence shown here is derived from an EMBL/GenBank/DDBJ whole genome shotgun (WGS) entry which is preliminary data.</text>
</comment>
<dbReference type="Proteomes" id="UP000620046">
    <property type="component" value="Unassembled WGS sequence"/>
</dbReference>
<name>A0ABQ1FLM4_9GAMM</name>
<feature type="transmembrane region" description="Helical" evidence="2">
    <location>
        <begin position="727"/>
        <end position="744"/>
    </location>
</feature>
<feature type="transmembrane region" description="Helical" evidence="2">
    <location>
        <begin position="1254"/>
        <end position="1274"/>
    </location>
</feature>
<evidence type="ECO:0000256" key="1">
    <source>
        <dbReference type="SAM" id="MobiDB-lite"/>
    </source>
</evidence>
<evidence type="ECO:0000256" key="2">
    <source>
        <dbReference type="SAM" id="Phobius"/>
    </source>
</evidence>
<reference evidence="5" key="1">
    <citation type="journal article" date="2019" name="Int. J. Syst. Evol. Microbiol.">
        <title>The Global Catalogue of Microorganisms (GCM) 10K type strain sequencing project: providing services to taxonomists for standard genome sequencing and annotation.</title>
        <authorList>
            <consortium name="The Broad Institute Genomics Platform"/>
            <consortium name="The Broad Institute Genome Sequencing Center for Infectious Disease"/>
            <person name="Wu L."/>
            <person name="Ma J."/>
        </authorList>
    </citation>
    <scope>NUCLEOTIDE SEQUENCE [LARGE SCALE GENOMIC DNA]</scope>
    <source>
        <strain evidence="5">CGMCC 1.15439</strain>
    </source>
</reference>
<feature type="chain" id="PRO_5046848887" evidence="3">
    <location>
        <begin position="20"/>
        <end position="1372"/>
    </location>
</feature>
<feature type="transmembrane region" description="Helical" evidence="2">
    <location>
        <begin position="1318"/>
        <end position="1339"/>
    </location>
</feature>
<feature type="signal peptide" evidence="3">
    <location>
        <begin position="1"/>
        <end position="19"/>
    </location>
</feature>
<dbReference type="EMBL" id="BMJA01000001">
    <property type="protein sequence ID" value="GGA18287.1"/>
    <property type="molecule type" value="Genomic_DNA"/>
</dbReference>